<evidence type="ECO:0000256" key="4">
    <source>
        <dbReference type="PROSITE-ProRule" id="PRU00335"/>
    </source>
</evidence>
<name>E2SCC9_9ACTN</name>
<evidence type="ECO:0000313" key="7">
    <source>
        <dbReference type="EMBL" id="EFQ82882.1"/>
    </source>
</evidence>
<feature type="DNA-binding region" description="H-T-H motif" evidence="4">
    <location>
        <begin position="48"/>
        <end position="67"/>
    </location>
</feature>
<protein>
    <submittedName>
        <fullName evidence="7">Transcriptional regulator, TetR family</fullName>
    </submittedName>
</protein>
<dbReference type="GO" id="GO:0003700">
    <property type="term" value="F:DNA-binding transcription factor activity"/>
    <property type="evidence" value="ECO:0007669"/>
    <property type="project" value="TreeGrafter"/>
</dbReference>
<dbReference type="Gene3D" id="1.10.357.10">
    <property type="entry name" value="Tetracycline Repressor, domain 2"/>
    <property type="match status" value="1"/>
</dbReference>
<comment type="caution">
    <text evidence="7">The sequence shown here is derived from an EMBL/GenBank/DDBJ whole genome shotgun (WGS) entry which is preliminary data.</text>
</comment>
<dbReference type="OrthoDB" id="5242485at2"/>
<evidence type="ECO:0000256" key="5">
    <source>
        <dbReference type="SAM" id="MobiDB-lite"/>
    </source>
</evidence>
<dbReference type="SUPFAM" id="SSF46689">
    <property type="entry name" value="Homeodomain-like"/>
    <property type="match status" value="1"/>
</dbReference>
<evidence type="ECO:0000313" key="8">
    <source>
        <dbReference type="Proteomes" id="UP000003111"/>
    </source>
</evidence>
<dbReference type="PANTHER" id="PTHR30055">
    <property type="entry name" value="HTH-TYPE TRANSCRIPTIONAL REGULATOR RUTR"/>
    <property type="match status" value="1"/>
</dbReference>
<dbReference type="Pfam" id="PF00440">
    <property type="entry name" value="TetR_N"/>
    <property type="match status" value="1"/>
</dbReference>
<proteinExistence type="predicted"/>
<dbReference type="EMBL" id="ACLF03000006">
    <property type="protein sequence ID" value="EFQ82882.1"/>
    <property type="molecule type" value="Genomic_DNA"/>
</dbReference>
<feature type="domain" description="HTH tetR-type" evidence="6">
    <location>
        <begin position="25"/>
        <end position="85"/>
    </location>
</feature>
<dbReference type="Proteomes" id="UP000003111">
    <property type="component" value="Unassembled WGS sequence"/>
</dbReference>
<dbReference type="AlphaFoldDB" id="E2SCC9"/>
<dbReference type="PANTHER" id="PTHR30055:SF234">
    <property type="entry name" value="HTH-TYPE TRANSCRIPTIONAL REGULATOR BETI"/>
    <property type="match status" value="1"/>
</dbReference>
<keyword evidence="3" id="KW-0804">Transcription</keyword>
<dbReference type="PROSITE" id="PS50977">
    <property type="entry name" value="HTH_TETR_2"/>
    <property type="match status" value="1"/>
</dbReference>
<evidence type="ECO:0000256" key="1">
    <source>
        <dbReference type="ARBA" id="ARBA00023015"/>
    </source>
</evidence>
<dbReference type="STRING" id="585531.HMPREF0063_12091"/>
<reference evidence="7" key="1">
    <citation type="submission" date="2010-08" db="EMBL/GenBank/DDBJ databases">
        <authorList>
            <person name="Muzny D."/>
            <person name="Qin X."/>
            <person name="Buhay C."/>
            <person name="Dugan-Rocha S."/>
            <person name="Ding Y."/>
            <person name="Chen G."/>
            <person name="Hawes A."/>
            <person name="Holder M."/>
            <person name="Jhangiani S."/>
            <person name="Johnson A."/>
            <person name="Khan Z."/>
            <person name="Li Z."/>
            <person name="Liu W."/>
            <person name="Liu X."/>
            <person name="Perez L."/>
            <person name="Shen H."/>
            <person name="Wang Q."/>
            <person name="Watt J."/>
            <person name="Xi L."/>
            <person name="Xin Y."/>
            <person name="Zhou J."/>
            <person name="Deng J."/>
            <person name="Jiang H."/>
            <person name="Liu Y."/>
            <person name="Qu J."/>
            <person name="Song X.-Z."/>
            <person name="Zhang L."/>
            <person name="Villasana D."/>
            <person name="Johnson A."/>
            <person name="Liu J."/>
            <person name="Liyanage D."/>
            <person name="Lorensuhewa L."/>
            <person name="Robinson T."/>
            <person name="Song A."/>
            <person name="Song B.-B."/>
            <person name="Dinh H."/>
            <person name="Thornton R."/>
            <person name="Coyle M."/>
            <person name="Francisco L."/>
            <person name="Jackson L."/>
            <person name="Javaid M."/>
            <person name="Korchina V."/>
            <person name="Kovar C."/>
            <person name="Mata R."/>
            <person name="Mathew T."/>
            <person name="Ngo R."/>
            <person name="Nguyen L."/>
            <person name="Nguyen N."/>
            <person name="Okwuonu G."/>
            <person name="Ongeri F."/>
            <person name="Pham C."/>
            <person name="Simmons D."/>
            <person name="Wilczek-Boney K."/>
            <person name="Hale W."/>
            <person name="Jakkamsetti A."/>
            <person name="Pham P."/>
            <person name="Ruth R."/>
            <person name="San Lucas F."/>
            <person name="Warren J."/>
            <person name="Zhang J."/>
            <person name="Zhao Z."/>
            <person name="Zhou C."/>
            <person name="Zhu D."/>
            <person name="Lee S."/>
            <person name="Bess C."/>
            <person name="Blankenburg K."/>
            <person name="Forbes L."/>
            <person name="Fu Q."/>
            <person name="Gubbala S."/>
            <person name="Hirani K."/>
            <person name="Jayaseelan J.C."/>
            <person name="Lara F."/>
            <person name="Munidasa M."/>
            <person name="Palculict T."/>
            <person name="Patil S."/>
            <person name="Pu L.-L."/>
            <person name="Saada N."/>
            <person name="Tang L."/>
            <person name="Weissenberger G."/>
            <person name="Zhu Y."/>
            <person name="Hemphill L."/>
            <person name="Shang Y."/>
            <person name="Youmans B."/>
            <person name="Ayvaz T."/>
            <person name="Ross M."/>
            <person name="Santibanez J."/>
            <person name="Aqrawi P."/>
            <person name="Gross S."/>
            <person name="Joshi V."/>
            <person name="Fowler G."/>
            <person name="Nazareth L."/>
            <person name="Reid J."/>
            <person name="Worley K."/>
            <person name="Petrosino J."/>
            <person name="Highlander S."/>
            <person name="Gibbs R."/>
        </authorList>
    </citation>
    <scope>NUCLEOTIDE SEQUENCE [LARGE SCALE GENOMIC DNA]</scope>
    <source>
        <strain evidence="7">DSM 15272</strain>
    </source>
</reference>
<organism evidence="7 8">
    <name type="scientific">Aeromicrobium marinum DSM 15272</name>
    <dbReference type="NCBI Taxonomy" id="585531"/>
    <lineage>
        <taxon>Bacteria</taxon>
        <taxon>Bacillati</taxon>
        <taxon>Actinomycetota</taxon>
        <taxon>Actinomycetes</taxon>
        <taxon>Propionibacteriales</taxon>
        <taxon>Nocardioidaceae</taxon>
        <taxon>Aeromicrobium</taxon>
    </lineage>
</organism>
<dbReference type="InterPro" id="IPR009057">
    <property type="entry name" value="Homeodomain-like_sf"/>
</dbReference>
<accession>E2SCC9</accession>
<keyword evidence="1" id="KW-0805">Transcription regulation</keyword>
<dbReference type="RefSeq" id="WP_007077183.1">
    <property type="nucleotide sequence ID" value="NZ_CM001024.1"/>
</dbReference>
<keyword evidence="8" id="KW-1185">Reference proteome</keyword>
<sequence length="225" mass="24473">MTEPGAIVERLPHGPHGLSREEVRASQQQRILEAVMLAVGTRGYHEATVAHVTTAARVSRSAFYEQYSDKREAFLAAYTAWGRQFFGDLVRAGQQAGSLREIIAASGEVLVQRARQEPEASRAFILEVYATGEPGLQAREEMLRLGQDLFDALAADLQARDPAAVPPVALAGLGVIGASFELCAHVLRHPGDVMLDQVREAIEDLWWVGLTGVSARSRRAGDSRS</sequence>
<dbReference type="eggNOG" id="COG1309">
    <property type="taxonomic scope" value="Bacteria"/>
</dbReference>
<keyword evidence="2 4" id="KW-0238">DNA-binding</keyword>
<evidence type="ECO:0000256" key="3">
    <source>
        <dbReference type="ARBA" id="ARBA00023163"/>
    </source>
</evidence>
<dbReference type="InterPro" id="IPR050109">
    <property type="entry name" value="HTH-type_TetR-like_transc_reg"/>
</dbReference>
<gene>
    <name evidence="7" type="ORF">HMPREF0063_12091</name>
</gene>
<dbReference type="HOGENOM" id="CLU_069356_13_1_11"/>
<evidence type="ECO:0000256" key="2">
    <source>
        <dbReference type="ARBA" id="ARBA00023125"/>
    </source>
</evidence>
<dbReference type="GO" id="GO:0000976">
    <property type="term" value="F:transcription cis-regulatory region binding"/>
    <property type="evidence" value="ECO:0007669"/>
    <property type="project" value="TreeGrafter"/>
</dbReference>
<dbReference type="InterPro" id="IPR001647">
    <property type="entry name" value="HTH_TetR"/>
</dbReference>
<feature type="region of interest" description="Disordered" evidence="5">
    <location>
        <begin position="1"/>
        <end position="20"/>
    </location>
</feature>
<evidence type="ECO:0000259" key="6">
    <source>
        <dbReference type="PROSITE" id="PS50977"/>
    </source>
</evidence>